<dbReference type="HAMAP" id="MF_01147">
    <property type="entry name" value="Lgt"/>
    <property type="match status" value="1"/>
</dbReference>
<dbReference type="Proteomes" id="UP000481339">
    <property type="component" value="Unassembled WGS sequence"/>
</dbReference>
<keyword evidence="5 7" id="KW-1133">Transmembrane helix</keyword>
<comment type="similarity">
    <text evidence="1 7">Belongs to the Lgt family.</text>
</comment>
<keyword evidence="9" id="KW-0328">Glycosyltransferase</keyword>
<evidence type="ECO:0000256" key="8">
    <source>
        <dbReference type="SAM" id="MobiDB-lite"/>
    </source>
</evidence>
<protein>
    <recommendedName>
        <fullName evidence="7">Phosphatidylglycerol--prolipoprotein diacylglyceryl transferase</fullName>
        <ecNumber evidence="7">2.5.1.145</ecNumber>
    </recommendedName>
</protein>
<keyword evidence="2 7" id="KW-1003">Cell membrane</keyword>
<accession>A0A7C8BNQ1</accession>
<feature type="transmembrane region" description="Helical" evidence="7">
    <location>
        <begin position="183"/>
        <end position="201"/>
    </location>
</feature>
<gene>
    <name evidence="7" type="primary">lgt</name>
    <name evidence="9" type="ORF">F8O02_03310</name>
</gene>
<dbReference type="AlphaFoldDB" id="A0A7C8BNQ1"/>
<evidence type="ECO:0000256" key="4">
    <source>
        <dbReference type="ARBA" id="ARBA00022692"/>
    </source>
</evidence>
<dbReference type="GO" id="GO:0008961">
    <property type="term" value="F:phosphatidylglycerol-prolipoprotein diacylglyceryl transferase activity"/>
    <property type="evidence" value="ECO:0007669"/>
    <property type="project" value="UniProtKB-UniRule"/>
</dbReference>
<feature type="region of interest" description="Disordered" evidence="8">
    <location>
        <begin position="307"/>
        <end position="337"/>
    </location>
</feature>
<comment type="catalytic activity">
    <reaction evidence="7">
        <text>L-cysteinyl-[prolipoprotein] + a 1,2-diacyl-sn-glycero-3-phospho-(1'-sn-glycerol) = an S-1,2-diacyl-sn-glyceryl-L-cysteinyl-[prolipoprotein] + sn-glycerol 1-phosphate + H(+)</text>
        <dbReference type="Rhea" id="RHEA:56712"/>
        <dbReference type="Rhea" id="RHEA-COMP:14679"/>
        <dbReference type="Rhea" id="RHEA-COMP:14680"/>
        <dbReference type="ChEBI" id="CHEBI:15378"/>
        <dbReference type="ChEBI" id="CHEBI:29950"/>
        <dbReference type="ChEBI" id="CHEBI:57685"/>
        <dbReference type="ChEBI" id="CHEBI:64716"/>
        <dbReference type="ChEBI" id="CHEBI:140658"/>
        <dbReference type="EC" id="2.5.1.145"/>
    </reaction>
</comment>
<feature type="compositionally biased region" description="Low complexity" evidence="8">
    <location>
        <begin position="307"/>
        <end position="325"/>
    </location>
</feature>
<dbReference type="NCBIfam" id="TIGR00544">
    <property type="entry name" value="lgt"/>
    <property type="match status" value="1"/>
</dbReference>
<reference evidence="9 10" key="1">
    <citation type="submission" date="2019-09" db="EMBL/GenBank/DDBJ databases">
        <title>Phylogeny of genus Pseudoclavibacter and closely related genus.</title>
        <authorList>
            <person name="Li Y."/>
        </authorList>
    </citation>
    <scope>NUCLEOTIDE SEQUENCE [LARGE SCALE GENOMIC DNA]</scope>
    <source>
        <strain evidence="9 10">JCM 16921</strain>
    </source>
</reference>
<dbReference type="UniPathway" id="UPA00664"/>
<sequence>MTLASFPTPGTGSFSIGSLTIHYYGIIIAIGIVLASLIAGVRLKRRGADGWVILDIALWAVPLGIIGGRLYHVFTHPGDYFTGSGDPFRFLYVWEGGLAIFGALVLGAFGAWIGCRLAGLRFTALLDAAAPGVLLAQALGRWGNYFNNELFGTPTDLPWGIEIPSSNAAFPIGLPSGTLFHPAFLYESLWDLLGVFVLLWAGRRFLLQWGRTFGLYLIWYGVGRFFIEGIRLDPSEVYLGVRVNQWAAILVVIIGLILMVVQARRHPGLEPSPYLPRHLAAIAAAEGEPDAGEQLFEDAADVALAEGEGTATTASDASAATASGERSTSAPTDSARD</sequence>
<feature type="binding site" evidence="7">
    <location>
        <position position="141"/>
    </location>
    <ligand>
        <name>a 1,2-diacyl-sn-glycero-3-phospho-(1'-sn-glycerol)</name>
        <dbReference type="ChEBI" id="CHEBI:64716"/>
    </ligand>
</feature>
<evidence type="ECO:0000256" key="7">
    <source>
        <dbReference type="HAMAP-Rule" id="MF_01147"/>
    </source>
</evidence>
<keyword evidence="4 7" id="KW-0812">Transmembrane</keyword>
<dbReference type="EMBL" id="WBKA01000002">
    <property type="protein sequence ID" value="KAB1632900.1"/>
    <property type="molecule type" value="Genomic_DNA"/>
</dbReference>
<comment type="subcellular location">
    <subcellularLocation>
        <location evidence="7">Cell membrane</location>
        <topology evidence="7">Multi-pass membrane protein</topology>
    </subcellularLocation>
</comment>
<feature type="transmembrane region" description="Helical" evidence="7">
    <location>
        <begin position="20"/>
        <end position="39"/>
    </location>
</feature>
<evidence type="ECO:0000256" key="6">
    <source>
        <dbReference type="ARBA" id="ARBA00023136"/>
    </source>
</evidence>
<dbReference type="OrthoDB" id="871140at2"/>
<comment type="function">
    <text evidence="7">Catalyzes the transfer of the diacylglyceryl group from phosphatidylglycerol to the sulfhydryl group of the N-terminal cysteine of a prolipoprotein, the first step in the formation of mature lipoproteins.</text>
</comment>
<evidence type="ECO:0000313" key="9">
    <source>
        <dbReference type="EMBL" id="KAB1632900.1"/>
    </source>
</evidence>
<keyword evidence="10" id="KW-1185">Reference proteome</keyword>
<dbReference type="RefSeq" id="WP_158035822.1">
    <property type="nucleotide sequence ID" value="NZ_BAAAZV010000003.1"/>
</dbReference>
<evidence type="ECO:0000256" key="5">
    <source>
        <dbReference type="ARBA" id="ARBA00022989"/>
    </source>
</evidence>
<evidence type="ECO:0000313" key="10">
    <source>
        <dbReference type="Proteomes" id="UP000481339"/>
    </source>
</evidence>
<dbReference type="PANTHER" id="PTHR30589">
    <property type="entry name" value="PROLIPOPROTEIN DIACYLGLYCERYL TRANSFERASE"/>
    <property type="match status" value="1"/>
</dbReference>
<dbReference type="InterPro" id="IPR001640">
    <property type="entry name" value="Lgt"/>
</dbReference>
<dbReference type="PROSITE" id="PS01311">
    <property type="entry name" value="LGT"/>
    <property type="match status" value="1"/>
</dbReference>
<keyword evidence="9" id="KW-0449">Lipoprotein</keyword>
<comment type="pathway">
    <text evidence="7">Protein modification; lipoprotein biosynthesis (diacylglyceryl transfer).</text>
</comment>
<keyword evidence="6 7" id="KW-0472">Membrane</keyword>
<evidence type="ECO:0000256" key="3">
    <source>
        <dbReference type="ARBA" id="ARBA00022679"/>
    </source>
</evidence>
<dbReference type="Pfam" id="PF01790">
    <property type="entry name" value="LGT"/>
    <property type="match status" value="1"/>
</dbReference>
<dbReference type="EC" id="2.5.1.145" evidence="7"/>
<feature type="compositionally biased region" description="Polar residues" evidence="8">
    <location>
        <begin position="326"/>
        <end position="337"/>
    </location>
</feature>
<proteinExistence type="inferred from homology"/>
<name>A0A7C8BNQ1_9MICO</name>
<keyword evidence="3 7" id="KW-0808">Transferase</keyword>
<dbReference type="PANTHER" id="PTHR30589:SF0">
    <property type="entry name" value="PHOSPHATIDYLGLYCEROL--PROLIPOPROTEIN DIACYLGLYCERYL TRANSFERASE"/>
    <property type="match status" value="1"/>
</dbReference>
<dbReference type="GO" id="GO:0005886">
    <property type="term" value="C:plasma membrane"/>
    <property type="evidence" value="ECO:0007669"/>
    <property type="project" value="UniProtKB-SubCell"/>
</dbReference>
<evidence type="ECO:0000256" key="2">
    <source>
        <dbReference type="ARBA" id="ARBA00022475"/>
    </source>
</evidence>
<feature type="transmembrane region" description="Helical" evidence="7">
    <location>
        <begin position="213"/>
        <end position="231"/>
    </location>
</feature>
<comment type="caution">
    <text evidence="9">The sequence shown here is derived from an EMBL/GenBank/DDBJ whole genome shotgun (WGS) entry which is preliminary data.</text>
</comment>
<feature type="transmembrane region" description="Helical" evidence="7">
    <location>
        <begin position="51"/>
        <end position="71"/>
    </location>
</feature>
<feature type="transmembrane region" description="Helical" evidence="7">
    <location>
        <begin position="91"/>
        <end position="115"/>
    </location>
</feature>
<evidence type="ECO:0000256" key="1">
    <source>
        <dbReference type="ARBA" id="ARBA00007150"/>
    </source>
</evidence>
<dbReference type="GO" id="GO:0042158">
    <property type="term" value="P:lipoprotein biosynthetic process"/>
    <property type="evidence" value="ECO:0007669"/>
    <property type="project" value="UniProtKB-UniRule"/>
</dbReference>
<feature type="transmembrane region" description="Helical" evidence="7">
    <location>
        <begin position="243"/>
        <end position="261"/>
    </location>
</feature>
<organism evidence="9 10">
    <name type="scientific">Pseudoclavibacter caeni</name>
    <dbReference type="NCBI Taxonomy" id="908846"/>
    <lineage>
        <taxon>Bacteria</taxon>
        <taxon>Bacillati</taxon>
        <taxon>Actinomycetota</taxon>
        <taxon>Actinomycetes</taxon>
        <taxon>Micrococcales</taxon>
        <taxon>Microbacteriaceae</taxon>
        <taxon>Pseudoclavibacter</taxon>
    </lineage>
</organism>
<feature type="transmembrane region" description="Helical" evidence="7">
    <location>
        <begin position="122"/>
        <end position="140"/>
    </location>
</feature>